<comment type="caution">
    <text evidence="1">The sequence shown here is derived from an EMBL/GenBank/DDBJ whole genome shotgun (WGS) entry which is preliminary data.</text>
</comment>
<dbReference type="EMBL" id="QXFY01009580">
    <property type="protein sequence ID" value="KAE9262343.1"/>
    <property type="molecule type" value="Genomic_DNA"/>
</dbReference>
<dbReference type="AlphaFoldDB" id="A0A6G0PZA5"/>
<evidence type="ECO:0000313" key="1">
    <source>
        <dbReference type="EMBL" id="KAE9262343.1"/>
    </source>
</evidence>
<proteinExistence type="predicted"/>
<reference evidence="1 2" key="1">
    <citation type="submission" date="2018-09" db="EMBL/GenBank/DDBJ databases">
        <title>Genomic investigation of the strawberry pathogen Phytophthora fragariae indicates pathogenicity is determined by transcriptional variation in three key races.</title>
        <authorList>
            <person name="Adams T.M."/>
            <person name="Armitage A.D."/>
            <person name="Sobczyk M.K."/>
            <person name="Bates H.J."/>
            <person name="Dunwell J.M."/>
            <person name="Nellist C.F."/>
            <person name="Harrison R.J."/>
        </authorList>
    </citation>
    <scope>NUCLEOTIDE SEQUENCE [LARGE SCALE GENOMIC DNA]</scope>
    <source>
        <strain evidence="1 2">NOV-77</strain>
    </source>
</reference>
<protein>
    <submittedName>
        <fullName evidence="1">Uncharacterized protein</fullName>
    </submittedName>
</protein>
<name>A0A6G0PZA5_9STRA</name>
<accession>A0A6G0PZA5</accession>
<organism evidence="1 2">
    <name type="scientific">Phytophthora fragariae</name>
    <dbReference type="NCBI Taxonomy" id="53985"/>
    <lineage>
        <taxon>Eukaryota</taxon>
        <taxon>Sar</taxon>
        <taxon>Stramenopiles</taxon>
        <taxon>Oomycota</taxon>
        <taxon>Peronosporomycetes</taxon>
        <taxon>Peronosporales</taxon>
        <taxon>Peronosporaceae</taxon>
        <taxon>Phytophthora</taxon>
    </lineage>
</organism>
<evidence type="ECO:0000313" key="2">
    <source>
        <dbReference type="Proteomes" id="UP000486351"/>
    </source>
</evidence>
<sequence length="52" mass="5763">MIGMGGIGAVALLLPVAEQHDNNGRHRCQGLEFSNTSNRNWQFSNCNYLLTL</sequence>
<gene>
    <name evidence="1" type="ORF">PF008_g32626</name>
</gene>
<dbReference type="Proteomes" id="UP000486351">
    <property type="component" value="Unassembled WGS sequence"/>
</dbReference>